<dbReference type="Pfam" id="PF24801">
    <property type="entry name" value="FNIII-A_GpJ"/>
    <property type="match status" value="1"/>
</dbReference>
<dbReference type="PANTHER" id="PTHR36251:SF2">
    <property type="entry name" value="GIFSY-2 PROPHAGE HOST SPECIFICITY PROTEIN J, PHAGE LAMBDA"/>
    <property type="match status" value="1"/>
</dbReference>
<dbReference type="Proteomes" id="UP001230466">
    <property type="component" value="Unassembled WGS sequence"/>
</dbReference>
<protein>
    <submittedName>
        <fullName evidence="3">Phage tail protein</fullName>
    </submittedName>
</protein>
<evidence type="ECO:0000259" key="2">
    <source>
        <dbReference type="Pfam" id="PF24801"/>
    </source>
</evidence>
<evidence type="ECO:0000313" key="3">
    <source>
        <dbReference type="EMBL" id="MDP8187271.1"/>
    </source>
</evidence>
<dbReference type="EMBL" id="JASAYJ010000010">
    <property type="protein sequence ID" value="MDP8187271.1"/>
    <property type="molecule type" value="Genomic_DNA"/>
</dbReference>
<evidence type="ECO:0000259" key="1">
    <source>
        <dbReference type="Pfam" id="PF13550"/>
    </source>
</evidence>
<comment type="caution">
    <text evidence="3">The sequence shown here is derived from an EMBL/GenBank/DDBJ whole genome shotgun (WGS) entry which is preliminary data.</text>
</comment>
<dbReference type="Pfam" id="PF13550">
    <property type="entry name" value="Phage-tail_3"/>
    <property type="match status" value="1"/>
</dbReference>
<dbReference type="AlphaFoldDB" id="A0AAW8CHZ3"/>
<dbReference type="InterPro" id="IPR053171">
    <property type="entry name" value="Viral_Tip_Attach_Protein"/>
</dbReference>
<dbReference type="RefSeq" id="WP_211597917.1">
    <property type="nucleotide sequence ID" value="NZ_JAGRQI010000010.1"/>
</dbReference>
<feature type="domain" description="Tip attachment protein J HDII-ins2" evidence="2">
    <location>
        <begin position="87"/>
        <end position="203"/>
    </location>
</feature>
<organism evidence="3 4">
    <name type="scientific">Pasteurella atlantica</name>
    <dbReference type="NCBI Taxonomy" id="2827233"/>
    <lineage>
        <taxon>Bacteria</taxon>
        <taxon>Pseudomonadati</taxon>
        <taxon>Pseudomonadota</taxon>
        <taxon>Gammaproteobacteria</taxon>
        <taxon>Pasteurellales</taxon>
        <taxon>Pasteurellaceae</taxon>
        <taxon>Pasteurella</taxon>
    </lineage>
</organism>
<feature type="domain" description="Tip attachment protein J" evidence="1">
    <location>
        <begin position="325"/>
        <end position="491"/>
    </location>
</feature>
<gene>
    <name evidence="3" type="ORF">QJU78_05730</name>
</gene>
<reference evidence="3" key="1">
    <citation type="journal article" date="2023" name="Front. Microbiol.">
        <title>Phylogeography and host specificity of Pasteurellaceae pathogenic to sea-farmed fish in the north-east Atlantic.</title>
        <authorList>
            <person name="Gulla S."/>
            <person name="Colquhoun D.J."/>
            <person name="Olsen A.B."/>
            <person name="Spilsberg B."/>
            <person name="Lagesen K."/>
            <person name="Aakesson C.P."/>
            <person name="Strom S."/>
            <person name="Manji F."/>
            <person name="Birkbeck T.H."/>
            <person name="Nilsen H.K."/>
        </authorList>
    </citation>
    <scope>NUCLEOTIDE SEQUENCE</scope>
    <source>
        <strain evidence="3">VIB1234</strain>
    </source>
</reference>
<proteinExistence type="predicted"/>
<evidence type="ECO:0000313" key="4">
    <source>
        <dbReference type="Proteomes" id="UP001230466"/>
    </source>
</evidence>
<sequence length="637" mass="70523">MGSGGGGGSAHTPYEAPNTLQSAQRLKVVDILCEGPIKSDVSLKNILLDGTPIQNDDGSYNFQGVDVSYLAGHHTQSTLKGFEQVSKVISVGAEVKHSTPITRSVTDPLVDSVRVVLTLGSLLNMKDNGDRVGGTVELLVTAGNRRYPVTITGKTTSSYNQDVLITDLPEVPFNITVERITLDATTQNTSDKTYWNVYVENTDTKFTYPDTVVVGLSIDSAQFGGKVPTRTYLTDWQMVQIPANYDPKTRKYDGIWDGTFKYDWTDNPAWLMYDLITNKRYGLGERVGNACDKWSLYEIAKYCDQIVPDGFGGHEPRFTCNVCIDDQRDAYALLDDLASCFRGIPIWDGTQVTFAIDSKKDPVALFSNSNVVDGTFEYASSELKTIYTAAHVQYVDKENGYKKTTEYVADDEAIARYGLNVKQFTAFGCTSRGQAARAGKWMIETSIRERQSVSFKTGMQGFCLLPWDIIQIADADYAGEQIHGRIENIEDTLVTIDRELAQNSVGASFHYYTQDGMQHRTIEQINGKVLTLNESPEGAEQLAVFGVAKEQLKPRLFRVIGIKEDEGVFSVSAIQHDPNKEAIVDNGMTFTHHSQATKHTPVLYATTINKTGDDLVVAWQGMNATAYSINRARSHFS</sequence>
<dbReference type="InterPro" id="IPR055385">
    <property type="entry name" value="GpJ_HDII-ins2"/>
</dbReference>
<dbReference type="PANTHER" id="PTHR36251">
    <property type="entry name" value="FELS-1 PROPHAGE HOST SPECIFICITY PROTEIN-RELATED"/>
    <property type="match status" value="1"/>
</dbReference>
<name>A0AAW8CHZ3_9PAST</name>
<dbReference type="InterPro" id="IPR032876">
    <property type="entry name" value="J_dom"/>
</dbReference>
<accession>A0AAW8CHZ3</accession>